<dbReference type="GO" id="GO:0046872">
    <property type="term" value="F:metal ion binding"/>
    <property type="evidence" value="ECO:0007669"/>
    <property type="project" value="UniProtKB-KW"/>
</dbReference>
<evidence type="ECO:0000256" key="5">
    <source>
        <dbReference type="ARBA" id="ARBA00022729"/>
    </source>
</evidence>
<comment type="caution">
    <text evidence="8">The sequence shown here is derived from an EMBL/GenBank/DDBJ whole genome shotgun (WGS) entry which is preliminary data.</text>
</comment>
<keyword evidence="9" id="KW-1185">Reference proteome</keyword>
<keyword evidence="4" id="KW-0479">Metal-binding</keyword>
<name>A0A7V7G0Y8_9GAMM</name>
<sequence>MRSTRRAHCWLAFPLAAMVGGVPAASATPKVVATFSVLGDLVNQVGGSDIELVVLTPTGAEVHEWELTPNNFIALEDADLVFYNGYQLEQWMRQVYATVGNRAPLIAVAEKSEYQTRPIITGEYTGDPDPHLWMDPRATAAFLEVIADTLAEIHPDAADDYRARAEAASETLASLHEEIGELLAGVPEEQRLLITTEAAFGYFADTYDFRHDGVWGNNAETEGSPQQIMRIVDLIEEHRPRALFWESTLTDRYVSSIAADTGLAVAGPLYVDSLSEPDGDASNYVALMRHNALLIRNALLGEEKNGESTSGEKQNEEQ</sequence>
<evidence type="ECO:0000256" key="4">
    <source>
        <dbReference type="ARBA" id="ARBA00022723"/>
    </source>
</evidence>
<gene>
    <name evidence="8" type="ORF">F0A17_06030</name>
</gene>
<dbReference type="InterPro" id="IPR006128">
    <property type="entry name" value="Lipoprotein_PsaA-like"/>
</dbReference>
<accession>A0A7V7G0Y8</accession>
<comment type="similarity">
    <text evidence="2 6">Belongs to the bacterial solute-binding protein 9 family.</text>
</comment>
<dbReference type="RefSeq" id="WP_149327465.1">
    <property type="nucleotide sequence ID" value="NZ_VTPY01000003.1"/>
</dbReference>
<keyword evidence="5 7" id="KW-0732">Signal</keyword>
<evidence type="ECO:0000256" key="1">
    <source>
        <dbReference type="ARBA" id="ARBA00004196"/>
    </source>
</evidence>
<evidence type="ECO:0000256" key="3">
    <source>
        <dbReference type="ARBA" id="ARBA00022448"/>
    </source>
</evidence>
<dbReference type="PANTHER" id="PTHR42953">
    <property type="entry name" value="HIGH-AFFINITY ZINC UPTAKE SYSTEM PROTEIN ZNUA-RELATED"/>
    <property type="match status" value="1"/>
</dbReference>
<evidence type="ECO:0000313" key="8">
    <source>
        <dbReference type="EMBL" id="KAA0012508.1"/>
    </source>
</evidence>
<dbReference type="AlphaFoldDB" id="A0A7V7G0Y8"/>
<dbReference type="Gene3D" id="3.40.50.1980">
    <property type="entry name" value="Nitrogenase molybdenum iron protein domain"/>
    <property type="match status" value="2"/>
</dbReference>
<dbReference type="EMBL" id="VTPY01000003">
    <property type="protein sequence ID" value="KAA0012508.1"/>
    <property type="molecule type" value="Genomic_DNA"/>
</dbReference>
<protein>
    <submittedName>
        <fullName evidence="8">ABC transporter substrate-binding protein</fullName>
    </submittedName>
</protein>
<evidence type="ECO:0000256" key="2">
    <source>
        <dbReference type="ARBA" id="ARBA00011028"/>
    </source>
</evidence>
<evidence type="ECO:0000256" key="6">
    <source>
        <dbReference type="RuleBase" id="RU003512"/>
    </source>
</evidence>
<dbReference type="Pfam" id="PF01297">
    <property type="entry name" value="ZnuA"/>
    <property type="match status" value="1"/>
</dbReference>
<organism evidence="8 9">
    <name type="scientific">Billgrantia pellis</name>
    <dbReference type="NCBI Taxonomy" id="2606936"/>
    <lineage>
        <taxon>Bacteria</taxon>
        <taxon>Pseudomonadati</taxon>
        <taxon>Pseudomonadota</taxon>
        <taxon>Gammaproteobacteria</taxon>
        <taxon>Oceanospirillales</taxon>
        <taxon>Halomonadaceae</taxon>
        <taxon>Billgrantia</taxon>
    </lineage>
</organism>
<dbReference type="InterPro" id="IPR050492">
    <property type="entry name" value="Bact_metal-bind_prot9"/>
</dbReference>
<proteinExistence type="inferred from homology"/>
<dbReference type="Proteomes" id="UP000486760">
    <property type="component" value="Unassembled WGS sequence"/>
</dbReference>
<dbReference type="SUPFAM" id="SSF53807">
    <property type="entry name" value="Helical backbone' metal receptor"/>
    <property type="match status" value="1"/>
</dbReference>
<dbReference type="InterPro" id="IPR006127">
    <property type="entry name" value="ZnuA-like"/>
</dbReference>
<dbReference type="GO" id="GO:0030313">
    <property type="term" value="C:cell envelope"/>
    <property type="evidence" value="ECO:0007669"/>
    <property type="project" value="UniProtKB-SubCell"/>
</dbReference>
<dbReference type="PRINTS" id="PR00690">
    <property type="entry name" value="ADHESNFAMILY"/>
</dbReference>
<reference evidence="8 9" key="1">
    <citation type="submission" date="2019-08" db="EMBL/GenBank/DDBJ databases">
        <title>Bioinformatics analysis of the strain L3 and L5.</title>
        <authorList>
            <person name="Li X."/>
        </authorList>
    </citation>
    <scope>NUCLEOTIDE SEQUENCE [LARGE SCALE GENOMIC DNA]</scope>
    <source>
        <strain evidence="8 9">L5</strain>
    </source>
</reference>
<dbReference type="PANTHER" id="PTHR42953:SF1">
    <property type="entry name" value="METAL-BINDING PROTEIN HI_0362-RELATED"/>
    <property type="match status" value="1"/>
</dbReference>
<evidence type="ECO:0000313" key="9">
    <source>
        <dbReference type="Proteomes" id="UP000486760"/>
    </source>
</evidence>
<feature type="signal peptide" evidence="7">
    <location>
        <begin position="1"/>
        <end position="24"/>
    </location>
</feature>
<dbReference type="PRINTS" id="PR00691">
    <property type="entry name" value="ADHESINB"/>
</dbReference>
<evidence type="ECO:0000256" key="7">
    <source>
        <dbReference type="SAM" id="SignalP"/>
    </source>
</evidence>
<dbReference type="InterPro" id="IPR006129">
    <property type="entry name" value="AdhesinB"/>
</dbReference>
<comment type="subcellular location">
    <subcellularLocation>
        <location evidence="1">Cell envelope</location>
    </subcellularLocation>
</comment>
<keyword evidence="3 6" id="KW-0813">Transport</keyword>
<dbReference type="GO" id="GO:0007155">
    <property type="term" value="P:cell adhesion"/>
    <property type="evidence" value="ECO:0007669"/>
    <property type="project" value="InterPro"/>
</dbReference>
<dbReference type="GO" id="GO:0030001">
    <property type="term" value="P:metal ion transport"/>
    <property type="evidence" value="ECO:0007669"/>
    <property type="project" value="InterPro"/>
</dbReference>
<feature type="chain" id="PRO_5030650786" evidence="7">
    <location>
        <begin position="25"/>
        <end position="318"/>
    </location>
</feature>